<accession>A0ABR4H5B4</accession>
<gene>
    <name evidence="1" type="ORF">BDW59DRAFT_168132</name>
</gene>
<reference evidence="1 2" key="1">
    <citation type="submission" date="2024-07" db="EMBL/GenBank/DDBJ databases">
        <title>Section-level genome sequencing and comparative genomics of Aspergillus sections Usti and Cavernicolus.</title>
        <authorList>
            <consortium name="Lawrence Berkeley National Laboratory"/>
            <person name="Nybo J.L."/>
            <person name="Vesth T.C."/>
            <person name="Theobald S."/>
            <person name="Frisvad J.C."/>
            <person name="Larsen T.O."/>
            <person name="Kjaerboelling I."/>
            <person name="Rothschild-Mancinelli K."/>
            <person name="Lyhne E.K."/>
            <person name="Kogle M.E."/>
            <person name="Barry K."/>
            <person name="Clum A."/>
            <person name="Na H."/>
            <person name="Ledsgaard L."/>
            <person name="Lin J."/>
            <person name="Lipzen A."/>
            <person name="Kuo A."/>
            <person name="Riley R."/>
            <person name="Mondo S."/>
            <person name="LaButti K."/>
            <person name="Haridas S."/>
            <person name="Pangalinan J."/>
            <person name="Salamov A.A."/>
            <person name="Simmons B.A."/>
            <person name="Magnuson J.K."/>
            <person name="Chen J."/>
            <person name="Drula E."/>
            <person name="Henrissat B."/>
            <person name="Wiebenga A."/>
            <person name="Lubbers R.J."/>
            <person name="Gomes A.C."/>
            <person name="Makela M.R."/>
            <person name="Stajich J."/>
            <person name="Grigoriev I.V."/>
            <person name="Mortensen U.H."/>
            <person name="De vries R.P."/>
            <person name="Baker S.E."/>
            <person name="Andersen M.R."/>
        </authorList>
    </citation>
    <scope>NUCLEOTIDE SEQUENCE [LARGE SCALE GENOMIC DNA]</scope>
    <source>
        <strain evidence="1 2">CBS 600.67</strain>
    </source>
</reference>
<organism evidence="1 2">
    <name type="scientific">Aspergillus cavernicola</name>
    <dbReference type="NCBI Taxonomy" id="176166"/>
    <lineage>
        <taxon>Eukaryota</taxon>
        <taxon>Fungi</taxon>
        <taxon>Dikarya</taxon>
        <taxon>Ascomycota</taxon>
        <taxon>Pezizomycotina</taxon>
        <taxon>Eurotiomycetes</taxon>
        <taxon>Eurotiomycetidae</taxon>
        <taxon>Eurotiales</taxon>
        <taxon>Aspergillaceae</taxon>
        <taxon>Aspergillus</taxon>
        <taxon>Aspergillus subgen. Nidulantes</taxon>
    </lineage>
</organism>
<evidence type="ECO:0000313" key="1">
    <source>
        <dbReference type="EMBL" id="KAL2810434.1"/>
    </source>
</evidence>
<proteinExistence type="predicted"/>
<comment type="caution">
    <text evidence="1">The sequence shown here is derived from an EMBL/GenBank/DDBJ whole genome shotgun (WGS) entry which is preliminary data.</text>
</comment>
<dbReference type="Proteomes" id="UP001610335">
    <property type="component" value="Unassembled WGS sequence"/>
</dbReference>
<sequence length="92" mass="10969">MLTTYNSIPPCLDFLEDFLRQLCLCVFWKDIFAQIKQLLYPDHIAQALAGEVPLCWPWVEESLCEWARPPQLVEGNWSKMKTFEALYTWLWE</sequence>
<evidence type="ECO:0000313" key="2">
    <source>
        <dbReference type="Proteomes" id="UP001610335"/>
    </source>
</evidence>
<protein>
    <submittedName>
        <fullName evidence="1">Uncharacterized protein</fullName>
    </submittedName>
</protein>
<dbReference type="EMBL" id="JBFXLS010000351">
    <property type="protein sequence ID" value="KAL2810434.1"/>
    <property type="molecule type" value="Genomic_DNA"/>
</dbReference>
<keyword evidence="2" id="KW-1185">Reference proteome</keyword>
<name>A0ABR4H5B4_9EURO</name>